<dbReference type="InterPro" id="IPR002878">
    <property type="entry name" value="ChsH2_C"/>
</dbReference>
<accession>A0A1W6YEZ7</accession>
<keyword evidence="3" id="KW-1185">Reference proteome</keyword>
<dbReference type="InterPro" id="IPR012340">
    <property type="entry name" value="NA-bd_OB-fold"/>
</dbReference>
<dbReference type="KEGG" id="bgv:CAL12_01440"/>
<gene>
    <name evidence="2" type="ORF">CAL12_01440</name>
</gene>
<evidence type="ECO:0000259" key="1">
    <source>
        <dbReference type="Pfam" id="PF01796"/>
    </source>
</evidence>
<dbReference type="STRING" id="1416806.CAL12_01440"/>
<dbReference type="RefSeq" id="WP_086062854.1">
    <property type="nucleotide sequence ID" value="NZ_CP021108.1"/>
</dbReference>
<name>A0A1W6YEZ7_9BORD</name>
<dbReference type="Pfam" id="PF01796">
    <property type="entry name" value="OB_ChsH2_C"/>
    <property type="match status" value="1"/>
</dbReference>
<dbReference type="PANTHER" id="PTHR34075:SF5">
    <property type="entry name" value="BLR3430 PROTEIN"/>
    <property type="match status" value="1"/>
</dbReference>
<dbReference type="InterPro" id="IPR052513">
    <property type="entry name" value="Thioester_dehydratase-like"/>
</dbReference>
<feature type="domain" description="ChsH2 C-terminal OB-fold" evidence="1">
    <location>
        <begin position="49"/>
        <end position="105"/>
    </location>
</feature>
<evidence type="ECO:0000313" key="3">
    <source>
        <dbReference type="Proteomes" id="UP000194151"/>
    </source>
</evidence>
<proteinExistence type="predicted"/>
<protein>
    <recommendedName>
        <fullName evidence="1">ChsH2 C-terminal OB-fold domain-containing protein</fullName>
    </recommendedName>
</protein>
<dbReference type="Proteomes" id="UP000194151">
    <property type="component" value="Chromosome"/>
</dbReference>
<dbReference type="PANTHER" id="PTHR34075">
    <property type="entry name" value="BLR3430 PROTEIN"/>
    <property type="match status" value="1"/>
</dbReference>
<evidence type="ECO:0000313" key="2">
    <source>
        <dbReference type="EMBL" id="ARP79621.1"/>
    </source>
</evidence>
<dbReference type="EMBL" id="CP021108">
    <property type="protein sequence ID" value="ARP79621.1"/>
    <property type="molecule type" value="Genomic_DNA"/>
</dbReference>
<organism evidence="2 3">
    <name type="scientific">Bordetella genomosp. 8</name>
    <dbReference type="NCBI Taxonomy" id="1416806"/>
    <lineage>
        <taxon>Bacteria</taxon>
        <taxon>Pseudomonadati</taxon>
        <taxon>Pseudomonadota</taxon>
        <taxon>Betaproteobacteria</taxon>
        <taxon>Burkholderiales</taxon>
        <taxon>Alcaligenaceae</taxon>
        <taxon>Bordetella</taxon>
    </lineage>
</organism>
<dbReference type="SUPFAM" id="SSF50249">
    <property type="entry name" value="Nucleic acid-binding proteins"/>
    <property type="match status" value="1"/>
</dbReference>
<sequence length="131" mass="14236">MQESPLAAYRRHLSAGRLAYQYDPATARAVFPPRVLGPGSGSGMRDLEWRISAGLGTIHAVTIVHPRDQDAYNVVLVDMDEGFRLMSRVEGADTRPAIGARVRMRACVPADGGEPYPVFDILDAARTQEAA</sequence>
<reference evidence="2 3" key="1">
    <citation type="submission" date="2017-05" db="EMBL/GenBank/DDBJ databases">
        <title>Complete and WGS of Bordetella genogroups.</title>
        <authorList>
            <person name="Spilker T."/>
            <person name="LiPuma J."/>
        </authorList>
    </citation>
    <scope>NUCLEOTIDE SEQUENCE [LARGE SCALE GENOMIC DNA]</scope>
    <source>
        <strain evidence="2 3">AU19157</strain>
    </source>
</reference>
<dbReference type="OrthoDB" id="5514845at2"/>
<dbReference type="AlphaFoldDB" id="A0A1W6YEZ7"/>